<dbReference type="KEGG" id="pbal:CPBP_00478"/>
<accession>A0A7L9RSW5</accession>
<proteinExistence type="inferred from homology"/>
<dbReference type="InterPro" id="IPR043519">
    <property type="entry name" value="NT_sf"/>
</dbReference>
<keyword evidence="2" id="KW-0810">Translation regulation</keyword>
<dbReference type="NCBIfam" id="TIGR00090">
    <property type="entry name" value="rsfS_iojap_ybeB"/>
    <property type="match status" value="1"/>
</dbReference>
<sequence length="118" mass="13520">MEKQLSSKELFDLIYKTLDDHKAEDLTIIDLSDKTSLADSMIIASARSSRHLMSLAEHLYLTLKGEAPIKIEGKDGSTWIVVDTFFVIVHLFTKDTRELYNLEKLWNTPSLFKESKSL</sequence>
<dbReference type="Gene3D" id="3.30.460.10">
    <property type="entry name" value="Beta Polymerase, domain 2"/>
    <property type="match status" value="1"/>
</dbReference>
<name>A0A7L9RSW5_9PROT</name>
<dbReference type="Proteomes" id="UP000594001">
    <property type="component" value="Chromosome"/>
</dbReference>
<dbReference type="PANTHER" id="PTHR21043">
    <property type="entry name" value="IOJAP SUPERFAMILY ORTHOLOG"/>
    <property type="match status" value="1"/>
</dbReference>
<comment type="subunit">
    <text evidence="2">Interacts with ribosomal protein uL14 (rplN).</text>
</comment>
<reference evidence="3 4" key="1">
    <citation type="submission" date="2020-06" db="EMBL/GenBank/DDBJ databases">
        <title>The endosymbiont of the kinetoplastid Bodo saltans is a Paracaedibacter-like alpha-proteobacterium possessing a putative toxin-antitoxin system.</title>
        <authorList>
            <person name="Midha S."/>
            <person name="Rigden D.J."/>
            <person name="Siozios S."/>
            <person name="Hurst G.D.D."/>
            <person name="Jackson A.P."/>
        </authorList>
    </citation>
    <scope>NUCLEOTIDE SEQUENCE [LARGE SCALE GENOMIC DNA]</scope>
    <source>
        <strain evidence="3">Lake Konstanz</strain>
    </source>
</reference>
<keyword evidence="4" id="KW-1185">Reference proteome</keyword>
<evidence type="ECO:0000313" key="4">
    <source>
        <dbReference type="Proteomes" id="UP000594001"/>
    </source>
</evidence>
<evidence type="ECO:0000313" key="3">
    <source>
        <dbReference type="EMBL" id="QOL19713.1"/>
    </source>
</evidence>
<dbReference type="PANTHER" id="PTHR21043:SF0">
    <property type="entry name" value="MITOCHONDRIAL ASSEMBLY OF RIBOSOMAL LARGE SUBUNIT PROTEIN 1"/>
    <property type="match status" value="1"/>
</dbReference>
<dbReference type="InterPro" id="IPR004394">
    <property type="entry name" value="Iojap/RsfS/C7orf30"/>
</dbReference>
<dbReference type="AlphaFoldDB" id="A0A7L9RSW5"/>
<keyword evidence="2" id="KW-0678">Repressor</keyword>
<evidence type="ECO:0000256" key="1">
    <source>
        <dbReference type="ARBA" id="ARBA00010574"/>
    </source>
</evidence>
<organism evidence="3 4">
    <name type="scientific">Candidatus Bodocaedibacter vickermanii</name>
    <dbReference type="NCBI Taxonomy" id="2741701"/>
    <lineage>
        <taxon>Bacteria</taxon>
        <taxon>Pseudomonadati</taxon>
        <taxon>Pseudomonadota</taxon>
        <taxon>Alphaproteobacteria</taxon>
        <taxon>Holosporales</taxon>
        <taxon>Candidatus Paracaedibacteraceae</taxon>
        <taxon>Candidatus Bodocaedibacter</taxon>
    </lineage>
</organism>
<keyword evidence="2" id="KW-0963">Cytoplasm</keyword>
<dbReference type="HAMAP" id="MF_01477">
    <property type="entry name" value="Iojap_RsfS"/>
    <property type="match status" value="1"/>
</dbReference>
<protein>
    <recommendedName>
        <fullName evidence="2">Ribosomal silencing factor RsfS</fullName>
    </recommendedName>
</protein>
<dbReference type="GO" id="GO:0090071">
    <property type="term" value="P:negative regulation of ribosome biogenesis"/>
    <property type="evidence" value="ECO:0007669"/>
    <property type="project" value="UniProtKB-UniRule"/>
</dbReference>
<dbReference type="EMBL" id="CP054719">
    <property type="protein sequence ID" value="QOL19713.1"/>
    <property type="molecule type" value="Genomic_DNA"/>
</dbReference>
<dbReference type="GO" id="GO:0005737">
    <property type="term" value="C:cytoplasm"/>
    <property type="evidence" value="ECO:0007669"/>
    <property type="project" value="UniProtKB-SubCell"/>
</dbReference>
<comment type="subcellular location">
    <subcellularLocation>
        <location evidence="2">Cytoplasm</location>
    </subcellularLocation>
</comment>
<dbReference type="SUPFAM" id="SSF81301">
    <property type="entry name" value="Nucleotidyltransferase"/>
    <property type="match status" value="1"/>
</dbReference>
<evidence type="ECO:0000256" key="2">
    <source>
        <dbReference type="HAMAP-Rule" id="MF_01477"/>
    </source>
</evidence>
<dbReference type="RefSeq" id="WP_350332457.1">
    <property type="nucleotide sequence ID" value="NZ_CP054719.1"/>
</dbReference>
<comment type="similarity">
    <text evidence="1 2">Belongs to the Iojap/RsfS family.</text>
</comment>
<comment type="function">
    <text evidence="2">Functions as a ribosomal silencing factor. Interacts with ribosomal protein uL14 (rplN), blocking formation of intersubunit bridge B8. Prevents association of the 30S and 50S ribosomal subunits and the formation of functional ribosomes, thus repressing translation.</text>
</comment>
<dbReference type="GO" id="GO:0017148">
    <property type="term" value="P:negative regulation of translation"/>
    <property type="evidence" value="ECO:0007669"/>
    <property type="project" value="UniProtKB-UniRule"/>
</dbReference>
<dbReference type="GO" id="GO:0042256">
    <property type="term" value="P:cytosolic ribosome assembly"/>
    <property type="evidence" value="ECO:0007669"/>
    <property type="project" value="UniProtKB-UniRule"/>
</dbReference>
<dbReference type="Pfam" id="PF02410">
    <property type="entry name" value="RsfS"/>
    <property type="match status" value="1"/>
</dbReference>
<dbReference type="GO" id="GO:0043023">
    <property type="term" value="F:ribosomal large subunit binding"/>
    <property type="evidence" value="ECO:0007669"/>
    <property type="project" value="TreeGrafter"/>
</dbReference>
<gene>
    <name evidence="2 3" type="primary">rsfS</name>
    <name evidence="3" type="ORF">CPBP_00478</name>
</gene>